<accession>A0AA91TM28</accession>
<dbReference type="PANTHER" id="PTHR30097">
    <property type="entry name" value="CATION EFFLUX SYSTEM PROTEIN CUSB"/>
    <property type="match status" value="1"/>
</dbReference>
<evidence type="ECO:0000256" key="1">
    <source>
        <dbReference type="ARBA" id="ARBA00009477"/>
    </source>
</evidence>
<dbReference type="Gene3D" id="2.40.30.170">
    <property type="match status" value="1"/>
</dbReference>
<comment type="caution">
    <text evidence="5">The sequence shown here is derived from an EMBL/GenBank/DDBJ whole genome shotgun (WGS) entry which is preliminary data.</text>
</comment>
<evidence type="ECO:0000256" key="2">
    <source>
        <dbReference type="ARBA" id="ARBA00022448"/>
    </source>
</evidence>
<evidence type="ECO:0000259" key="4">
    <source>
        <dbReference type="Pfam" id="PF25973"/>
    </source>
</evidence>
<dbReference type="InterPro" id="IPR006143">
    <property type="entry name" value="RND_pump_MFP"/>
</dbReference>
<evidence type="ECO:0000313" key="5">
    <source>
        <dbReference type="EMBL" id="OXL45332.1"/>
    </source>
</evidence>
<proteinExistence type="inferred from homology"/>
<gene>
    <name evidence="5" type="ORF">CFT61_00840</name>
</gene>
<dbReference type="NCBIfam" id="TIGR01730">
    <property type="entry name" value="RND_mfp"/>
    <property type="match status" value="1"/>
</dbReference>
<dbReference type="GO" id="GO:0016020">
    <property type="term" value="C:membrane"/>
    <property type="evidence" value="ECO:0007669"/>
    <property type="project" value="InterPro"/>
</dbReference>
<sequence length="417" mass="44689">MKRVILIVAVTAIAWAGFAFFAKQTGSEAHAHEEHEHEHEEEVDFDHIPLTAKQVSTVDLKMGEAVEREMDATIEAKGSLVLRAQAMGDVASLMGGIVKSISVKEGQLVHKGQVVATVENTDVVSLQREYYSAAKECELAKADLERQLLLSKQGAGVKRTLQQTKKDYQVAHANLLGIGRQLSQMGISTSAVSKGKFTTAFPLHAPISGIVSEMTASLGSYADMQTPLMKIRNTQAVECDLNVFEKDLAKVKVGNRVTINLTNQPGVKLSGTVYGMNQYFNDNSKAVAVHVKLDAASVKSYLHSSSGNSHGGKLFAGMYVSGKIATGSQQCLALPSHAIVSADGKQYVFALNGAPSKGNYSFSRHEVTTGASDGKYTEVKLCNHLLKGKNGAAGKKIVTANAYYLASLTGEHSEHAH</sequence>
<feature type="signal peptide" evidence="3">
    <location>
        <begin position="1"/>
        <end position="21"/>
    </location>
</feature>
<dbReference type="SUPFAM" id="SSF111369">
    <property type="entry name" value="HlyD-like secretion proteins"/>
    <property type="match status" value="1"/>
</dbReference>
<comment type="similarity">
    <text evidence="1">Belongs to the membrane fusion protein (MFP) (TC 8.A.1) family.</text>
</comment>
<keyword evidence="2" id="KW-0813">Transport</keyword>
<dbReference type="AlphaFoldDB" id="A0AA91TM28"/>
<dbReference type="GO" id="GO:0030313">
    <property type="term" value="C:cell envelope"/>
    <property type="evidence" value="ECO:0007669"/>
    <property type="project" value="TreeGrafter"/>
</dbReference>
<protein>
    <recommendedName>
        <fullName evidence="4">CzcB-like barrel-sandwich hybrid domain-containing protein</fullName>
    </recommendedName>
</protein>
<evidence type="ECO:0000256" key="3">
    <source>
        <dbReference type="SAM" id="SignalP"/>
    </source>
</evidence>
<dbReference type="Proteomes" id="UP000215155">
    <property type="component" value="Unassembled WGS sequence"/>
</dbReference>
<feature type="chain" id="PRO_5041652540" description="CzcB-like barrel-sandwich hybrid domain-containing protein" evidence="3">
    <location>
        <begin position="22"/>
        <end position="417"/>
    </location>
</feature>
<dbReference type="GO" id="GO:0022857">
    <property type="term" value="F:transmembrane transporter activity"/>
    <property type="evidence" value="ECO:0007669"/>
    <property type="project" value="InterPro"/>
</dbReference>
<evidence type="ECO:0000313" key="6">
    <source>
        <dbReference type="Proteomes" id="UP000215155"/>
    </source>
</evidence>
<dbReference type="RefSeq" id="WP_089542605.1">
    <property type="nucleotide sequence ID" value="NZ_NMPZ01000001.1"/>
</dbReference>
<dbReference type="PANTHER" id="PTHR30097:SF4">
    <property type="entry name" value="SLR6042 PROTEIN"/>
    <property type="match status" value="1"/>
</dbReference>
<organism evidence="5 6">
    <name type="scientific">Segatella copri</name>
    <dbReference type="NCBI Taxonomy" id="165179"/>
    <lineage>
        <taxon>Bacteria</taxon>
        <taxon>Pseudomonadati</taxon>
        <taxon>Bacteroidota</taxon>
        <taxon>Bacteroidia</taxon>
        <taxon>Bacteroidales</taxon>
        <taxon>Prevotellaceae</taxon>
        <taxon>Segatella</taxon>
    </lineage>
</organism>
<dbReference type="Pfam" id="PF25973">
    <property type="entry name" value="BSH_CzcB"/>
    <property type="match status" value="1"/>
</dbReference>
<reference evidence="5 6" key="1">
    <citation type="submission" date="2017-07" db="EMBL/GenBank/DDBJ databases">
        <title>Draft genome sequence of Prevotella copri isolated from the gut of healthy adult Indian.</title>
        <authorList>
            <person name="Das B."/>
            <person name="Bag S."/>
            <person name="Ghosh T.S."/>
        </authorList>
    </citation>
    <scope>NUCLEOTIDE SEQUENCE [LARGE SCALE GENOMIC DNA]</scope>
    <source>
        <strain evidence="5 6">Indica</strain>
    </source>
</reference>
<dbReference type="GO" id="GO:0060003">
    <property type="term" value="P:copper ion export"/>
    <property type="evidence" value="ECO:0007669"/>
    <property type="project" value="TreeGrafter"/>
</dbReference>
<dbReference type="EMBL" id="NMPZ01000001">
    <property type="protein sequence ID" value="OXL45332.1"/>
    <property type="molecule type" value="Genomic_DNA"/>
</dbReference>
<dbReference type="Gene3D" id="2.40.420.20">
    <property type="match status" value="1"/>
</dbReference>
<dbReference type="InterPro" id="IPR051909">
    <property type="entry name" value="MFP_Cation_Efflux"/>
</dbReference>
<dbReference type="InterPro" id="IPR058647">
    <property type="entry name" value="BSH_CzcB-like"/>
</dbReference>
<keyword evidence="3" id="KW-0732">Signal</keyword>
<dbReference type="Gene3D" id="2.40.50.100">
    <property type="match status" value="1"/>
</dbReference>
<name>A0AA91TM28_9BACT</name>
<feature type="domain" description="CzcB-like barrel-sandwich hybrid" evidence="4">
    <location>
        <begin position="89"/>
        <end position="231"/>
    </location>
</feature>
<dbReference type="GO" id="GO:0015679">
    <property type="term" value="P:plasma membrane copper ion transport"/>
    <property type="evidence" value="ECO:0007669"/>
    <property type="project" value="TreeGrafter"/>
</dbReference>